<evidence type="ECO:0000256" key="1">
    <source>
        <dbReference type="SAM" id="Coils"/>
    </source>
</evidence>
<feature type="region of interest" description="Disordered" evidence="2">
    <location>
        <begin position="283"/>
        <end position="312"/>
    </location>
</feature>
<keyword evidence="4" id="KW-1185">Reference proteome</keyword>
<dbReference type="EMBL" id="BQXS01011774">
    <property type="protein sequence ID" value="GKT16609.1"/>
    <property type="molecule type" value="Genomic_DNA"/>
</dbReference>
<reference evidence="3" key="1">
    <citation type="submission" date="2022-03" db="EMBL/GenBank/DDBJ databases">
        <title>Draft genome sequence of Aduncisulcus paluster, a free-living microaerophilic Fornicata.</title>
        <authorList>
            <person name="Yuyama I."/>
            <person name="Kume K."/>
            <person name="Tamura T."/>
            <person name="Inagaki Y."/>
            <person name="Hashimoto T."/>
        </authorList>
    </citation>
    <scope>NUCLEOTIDE SEQUENCE</scope>
    <source>
        <strain evidence="3">NY0171</strain>
    </source>
</reference>
<feature type="compositionally biased region" description="Low complexity" evidence="2">
    <location>
        <begin position="551"/>
        <end position="565"/>
    </location>
</feature>
<evidence type="ECO:0000313" key="3">
    <source>
        <dbReference type="EMBL" id="GKT16609.1"/>
    </source>
</evidence>
<feature type="compositionally biased region" description="Low complexity" evidence="2">
    <location>
        <begin position="721"/>
        <end position="743"/>
    </location>
</feature>
<organism evidence="3 4">
    <name type="scientific">Aduncisulcus paluster</name>
    <dbReference type="NCBI Taxonomy" id="2918883"/>
    <lineage>
        <taxon>Eukaryota</taxon>
        <taxon>Metamonada</taxon>
        <taxon>Carpediemonas-like organisms</taxon>
        <taxon>Aduncisulcus</taxon>
    </lineage>
</organism>
<feature type="compositionally biased region" description="Basic and acidic residues" evidence="2">
    <location>
        <begin position="138"/>
        <end position="148"/>
    </location>
</feature>
<evidence type="ECO:0000256" key="2">
    <source>
        <dbReference type="SAM" id="MobiDB-lite"/>
    </source>
</evidence>
<feature type="compositionally biased region" description="Polar residues" evidence="2">
    <location>
        <begin position="454"/>
        <end position="465"/>
    </location>
</feature>
<keyword evidence="1" id="KW-0175">Coiled coil</keyword>
<feature type="compositionally biased region" description="Polar residues" evidence="2">
    <location>
        <begin position="124"/>
        <end position="133"/>
    </location>
</feature>
<accession>A0ABQ5JTJ2</accession>
<sequence length="785" mass="86969">MESIRQQNPILEILIKFISDYGQFEASQDEIISLMKTEIASYATKRAKSVAPYSSFTTERVRNILAQHRKAYSQRRQKYFAGELVEAAEYEPDAIFSEEDKEATRKETIKKGGILGPDSDHSLHSTSKQSKSNPLHVEGLEPPKDKSHSKIPAKLKTMKPPSSKITDKDISKTIEALKSLSSKHESVPITSITSLLQSPSTINTIVAKLLTSLVEIIPKSVFNCLLFDSIHYAHNNEEQRKKTLAKYPPYVARLELERLHGASLQDGITSNIFPHLIHPPSTISGDNDTFKHQTDQTATPHPDDTQDSVPTTSVAQGAIKPVPAPHSTHSKNLLWRLPLHEDSLEFNTALPFLPPLMLSHKRERYMSRRSVRRQMWPGGVDARHDPPVVLHDTGMGIGGPVHVDQYIKYGLTPDGRFAEADGHKKEYVEQDDIEETQRIKQVGEQMRKKYNIKEGTSSVPSSSAQHYLPSKKQDTTSLSVSPGGPLSKKPIPFVGGGVEHGFERDDSTVFVAPPSPREPATPSPSLTPSSDVSDHGEVATCVTSEVCVPQSHSPSSSSSSSSSSSAETPQKRRFSSRLRDSQVEYVLDMQRRGLGVPPPTAYSHDSDVFLIEILKDYVGYTIRPHPDETVKSVLLRSVRENELREQKKEAQRLEDAMKLEKRHIEELKTAMDASHPSAPLDARDLSTQNKHRLTDATGESDCSEKGLTSSRVSQSSPSGTSIFSKNQFSSSSSSTGIIQPITSVRPIPGPINTKNIGNKDEEEDKESDDRDSHQWGSGAWSRNNL</sequence>
<proteinExistence type="predicted"/>
<feature type="region of interest" description="Disordered" evidence="2">
    <location>
        <begin position="451"/>
        <end position="579"/>
    </location>
</feature>
<evidence type="ECO:0000313" key="4">
    <source>
        <dbReference type="Proteomes" id="UP001057375"/>
    </source>
</evidence>
<feature type="coiled-coil region" evidence="1">
    <location>
        <begin position="636"/>
        <end position="670"/>
    </location>
</feature>
<gene>
    <name evidence="3" type="ORF">ADUPG1_010952</name>
</gene>
<protein>
    <submittedName>
        <fullName evidence="3">Uncharacterized protein</fullName>
    </submittedName>
</protein>
<feature type="compositionally biased region" description="Pro residues" evidence="2">
    <location>
        <begin position="513"/>
        <end position="522"/>
    </location>
</feature>
<dbReference type="Proteomes" id="UP001057375">
    <property type="component" value="Unassembled WGS sequence"/>
</dbReference>
<feature type="region of interest" description="Disordered" evidence="2">
    <location>
        <begin position="693"/>
        <end position="785"/>
    </location>
</feature>
<comment type="caution">
    <text evidence="3">The sequence shown here is derived from an EMBL/GenBank/DDBJ whole genome shotgun (WGS) entry which is preliminary data.</text>
</comment>
<feature type="compositionally biased region" description="Polar residues" evidence="2">
    <location>
        <begin position="706"/>
        <end position="720"/>
    </location>
</feature>
<feature type="region of interest" description="Disordered" evidence="2">
    <location>
        <begin position="110"/>
        <end position="166"/>
    </location>
</feature>
<name>A0ABQ5JTJ2_9EUKA</name>